<proteinExistence type="predicted"/>
<feature type="domain" description="DinB-like" evidence="1">
    <location>
        <begin position="35"/>
        <end position="166"/>
    </location>
</feature>
<protein>
    <submittedName>
        <fullName evidence="2">DinB superfamily protein</fullName>
    </submittedName>
</protein>
<dbReference type="EMBL" id="FQWL01000003">
    <property type="protein sequence ID" value="SHG67847.1"/>
    <property type="molecule type" value="Genomic_DNA"/>
</dbReference>
<dbReference type="SUPFAM" id="SSF109854">
    <property type="entry name" value="DinB/YfiT-like putative metalloenzymes"/>
    <property type="match status" value="1"/>
</dbReference>
<organism evidence="2 3">
    <name type="scientific">Flagellimonas flava</name>
    <dbReference type="NCBI Taxonomy" id="570519"/>
    <lineage>
        <taxon>Bacteria</taxon>
        <taxon>Pseudomonadati</taxon>
        <taxon>Bacteroidota</taxon>
        <taxon>Flavobacteriia</taxon>
        <taxon>Flavobacteriales</taxon>
        <taxon>Flavobacteriaceae</taxon>
        <taxon>Flagellimonas</taxon>
    </lineage>
</organism>
<dbReference type="InterPro" id="IPR034660">
    <property type="entry name" value="DinB/YfiT-like"/>
</dbReference>
<dbReference type="Gene3D" id="1.20.120.450">
    <property type="entry name" value="dinb family like domain"/>
    <property type="match status" value="1"/>
</dbReference>
<evidence type="ECO:0000259" key="1">
    <source>
        <dbReference type="Pfam" id="PF12867"/>
    </source>
</evidence>
<dbReference type="OrthoDB" id="9793216at2"/>
<dbReference type="RefSeq" id="WP_073179159.1">
    <property type="nucleotide sequence ID" value="NZ_FQWL01000003.1"/>
</dbReference>
<reference evidence="3" key="1">
    <citation type="submission" date="2016-11" db="EMBL/GenBank/DDBJ databases">
        <authorList>
            <person name="Varghese N."/>
            <person name="Submissions S."/>
        </authorList>
    </citation>
    <scope>NUCLEOTIDE SEQUENCE [LARGE SCALE GENOMIC DNA]</scope>
    <source>
        <strain evidence="3">DSM 22638</strain>
    </source>
</reference>
<evidence type="ECO:0000313" key="3">
    <source>
        <dbReference type="Proteomes" id="UP000184532"/>
    </source>
</evidence>
<evidence type="ECO:0000313" key="2">
    <source>
        <dbReference type="EMBL" id="SHG67847.1"/>
    </source>
</evidence>
<dbReference type="Proteomes" id="UP000184532">
    <property type="component" value="Unassembled WGS sequence"/>
</dbReference>
<gene>
    <name evidence="2" type="ORF">SAMN04488116_2060</name>
</gene>
<sequence>MNTSDLKSIEYDPYYQRYLDKVPQGTELKEGFKKGGDNILTFFNSIPQEKHNHAYQFGKWTIKEVLQHLIDTERIFMHRCFRIARADKTPLSSFDQNIYVEPSHANVKTMAALLEEFRINRLASINLLNSFTDEDLEQIGNANSGAMSARAAAFTIIGHDIWHTEIVEQKYL</sequence>
<name>A0A1M5LRY0_9FLAO</name>
<dbReference type="Pfam" id="PF12867">
    <property type="entry name" value="DinB_2"/>
    <property type="match status" value="1"/>
</dbReference>
<dbReference type="InterPro" id="IPR024775">
    <property type="entry name" value="DinB-like"/>
</dbReference>
<keyword evidence="3" id="KW-1185">Reference proteome</keyword>
<accession>A0A1M5LRY0</accession>
<dbReference type="STRING" id="570519.SAMN04488116_2060"/>
<dbReference type="AlphaFoldDB" id="A0A1M5LRY0"/>